<feature type="transmembrane region" description="Helical" evidence="7">
    <location>
        <begin position="48"/>
        <end position="64"/>
    </location>
</feature>
<dbReference type="Proteomes" id="UP001319200">
    <property type="component" value="Unassembled WGS sequence"/>
</dbReference>
<organism evidence="9 10">
    <name type="scientific">Chryseosolibacter histidini</name>
    <dbReference type="NCBI Taxonomy" id="2782349"/>
    <lineage>
        <taxon>Bacteria</taxon>
        <taxon>Pseudomonadati</taxon>
        <taxon>Bacteroidota</taxon>
        <taxon>Cytophagia</taxon>
        <taxon>Cytophagales</taxon>
        <taxon>Chryseotaleaceae</taxon>
        <taxon>Chryseosolibacter</taxon>
    </lineage>
</organism>
<dbReference type="GO" id="GO:0016413">
    <property type="term" value="F:O-acetyltransferase activity"/>
    <property type="evidence" value="ECO:0007669"/>
    <property type="project" value="TreeGrafter"/>
</dbReference>
<dbReference type="RefSeq" id="WP_254163272.1">
    <property type="nucleotide sequence ID" value="NZ_JAHESF010000009.1"/>
</dbReference>
<dbReference type="Pfam" id="PF01757">
    <property type="entry name" value="Acyl_transf_3"/>
    <property type="match status" value="1"/>
</dbReference>
<evidence type="ECO:0000256" key="6">
    <source>
        <dbReference type="ARBA" id="ARBA00023136"/>
    </source>
</evidence>
<proteinExistence type="inferred from homology"/>
<evidence type="ECO:0000313" key="9">
    <source>
        <dbReference type="EMBL" id="MBT1697402.1"/>
    </source>
</evidence>
<feature type="transmembrane region" description="Helical" evidence="7">
    <location>
        <begin position="285"/>
        <end position="302"/>
    </location>
</feature>
<feature type="transmembrane region" description="Helical" evidence="7">
    <location>
        <begin position="185"/>
        <end position="203"/>
    </location>
</feature>
<dbReference type="PANTHER" id="PTHR40074">
    <property type="entry name" value="O-ACETYLTRANSFERASE WECH"/>
    <property type="match status" value="1"/>
</dbReference>
<feature type="transmembrane region" description="Helical" evidence="7">
    <location>
        <begin position="159"/>
        <end position="179"/>
    </location>
</feature>
<evidence type="ECO:0000256" key="5">
    <source>
        <dbReference type="ARBA" id="ARBA00022989"/>
    </source>
</evidence>
<feature type="transmembrane region" description="Helical" evidence="7">
    <location>
        <begin position="215"/>
        <end position="232"/>
    </location>
</feature>
<dbReference type="GO" id="GO:0009246">
    <property type="term" value="P:enterobacterial common antigen biosynthetic process"/>
    <property type="evidence" value="ECO:0007669"/>
    <property type="project" value="TreeGrafter"/>
</dbReference>
<feature type="domain" description="Acyltransferase 3" evidence="8">
    <location>
        <begin position="6"/>
        <end position="337"/>
    </location>
</feature>
<comment type="subcellular location">
    <subcellularLocation>
        <location evidence="1">Cell membrane</location>
        <topology evidence="1">Multi-pass membrane protein</topology>
    </subcellularLocation>
</comment>
<keyword evidence="10" id="KW-1185">Reference proteome</keyword>
<sequence length="354" mass="41384">MSRFLPYIHNLRGLAIMFVVGVHAAGYETDWATYPHVRHFLHTFFDPSEGNGTILFLFIGGFLFQHLTHNQFDFKKYIEAKFLNIILPYILISVPLIVIRINTDFDSLTLPAGFHEKPVVYQFFYHLLTGSHMPPFWFISTIILFYLTSPLLHAADNRTFYRTLFPLILLSCLFTYRSQHNANTFLSYFHFIPVYITGMWASYNKERILKLGWKLLAPLIVLYLIFTAADLAGNFSLQRQMNFETVLREGSIVFNFYMLKALILCFALLMIFYKLRTREMPLLDILGQYSFGVFFVHYILISVSRKALEAFGVTIDFSLTTWLIYFVFVLMISIVTVYFVKKVTGRYSRYLIGS</sequence>
<feature type="transmembrane region" description="Helical" evidence="7">
    <location>
        <begin position="85"/>
        <end position="103"/>
    </location>
</feature>
<name>A0AAP2GPG3_9BACT</name>
<feature type="transmembrane region" description="Helical" evidence="7">
    <location>
        <begin position="252"/>
        <end position="273"/>
    </location>
</feature>
<protein>
    <submittedName>
        <fullName evidence="9">Acyltransferase</fullName>
    </submittedName>
</protein>
<keyword evidence="9" id="KW-0012">Acyltransferase</keyword>
<evidence type="ECO:0000256" key="7">
    <source>
        <dbReference type="SAM" id="Phobius"/>
    </source>
</evidence>
<feature type="transmembrane region" description="Helical" evidence="7">
    <location>
        <begin position="123"/>
        <end position="147"/>
    </location>
</feature>
<dbReference type="EMBL" id="JAHESF010000009">
    <property type="protein sequence ID" value="MBT1697402.1"/>
    <property type="molecule type" value="Genomic_DNA"/>
</dbReference>
<comment type="caution">
    <text evidence="9">The sequence shown here is derived from an EMBL/GenBank/DDBJ whole genome shotgun (WGS) entry which is preliminary data.</text>
</comment>
<dbReference type="InterPro" id="IPR002656">
    <property type="entry name" value="Acyl_transf_3_dom"/>
</dbReference>
<keyword evidence="3" id="KW-1003">Cell membrane</keyword>
<evidence type="ECO:0000256" key="3">
    <source>
        <dbReference type="ARBA" id="ARBA00022475"/>
    </source>
</evidence>
<comment type="similarity">
    <text evidence="2">Belongs to the acyltransferase 3 family.</text>
</comment>
<reference evidence="9 10" key="1">
    <citation type="submission" date="2021-05" db="EMBL/GenBank/DDBJ databases">
        <title>A Polyphasic approach of four new species of the genus Ohtaekwangia: Ohtaekwangia histidinii sp. nov., Ohtaekwangia cretensis sp. nov., Ohtaekwangia indiensis sp. nov., Ohtaekwangia reichenbachii sp. nov. from diverse environment.</title>
        <authorList>
            <person name="Octaviana S."/>
        </authorList>
    </citation>
    <scope>NUCLEOTIDE SEQUENCE [LARGE SCALE GENOMIC DNA]</scope>
    <source>
        <strain evidence="9 10">PWU4</strain>
    </source>
</reference>
<evidence type="ECO:0000256" key="4">
    <source>
        <dbReference type="ARBA" id="ARBA00022692"/>
    </source>
</evidence>
<dbReference type="PANTHER" id="PTHR40074:SF2">
    <property type="entry name" value="O-ACETYLTRANSFERASE WECH"/>
    <property type="match status" value="1"/>
</dbReference>
<evidence type="ECO:0000256" key="1">
    <source>
        <dbReference type="ARBA" id="ARBA00004651"/>
    </source>
</evidence>
<dbReference type="AlphaFoldDB" id="A0AAP2GPG3"/>
<gene>
    <name evidence="9" type="ORF">KK083_10980</name>
</gene>
<evidence type="ECO:0000259" key="8">
    <source>
        <dbReference type="Pfam" id="PF01757"/>
    </source>
</evidence>
<accession>A0AAP2GPG3</accession>
<dbReference type="GO" id="GO:0005886">
    <property type="term" value="C:plasma membrane"/>
    <property type="evidence" value="ECO:0007669"/>
    <property type="project" value="UniProtKB-SubCell"/>
</dbReference>
<evidence type="ECO:0000256" key="2">
    <source>
        <dbReference type="ARBA" id="ARBA00007400"/>
    </source>
</evidence>
<keyword evidence="9" id="KW-0808">Transferase</keyword>
<keyword evidence="4 7" id="KW-0812">Transmembrane</keyword>
<feature type="transmembrane region" description="Helical" evidence="7">
    <location>
        <begin position="322"/>
        <end position="340"/>
    </location>
</feature>
<keyword evidence="6 7" id="KW-0472">Membrane</keyword>
<evidence type="ECO:0000313" key="10">
    <source>
        <dbReference type="Proteomes" id="UP001319200"/>
    </source>
</evidence>
<keyword evidence="5 7" id="KW-1133">Transmembrane helix</keyword>